<dbReference type="AlphaFoldDB" id="A0AAW1VYA3"/>
<reference evidence="1 2" key="1">
    <citation type="journal article" date="2023" name="G3 (Bethesda)">
        <title>A chromosome-length genome assembly and annotation of blackberry (Rubus argutus, cv. 'Hillquist').</title>
        <authorList>
            <person name="Bruna T."/>
            <person name="Aryal R."/>
            <person name="Dudchenko O."/>
            <person name="Sargent D.J."/>
            <person name="Mead D."/>
            <person name="Buti M."/>
            <person name="Cavallini A."/>
            <person name="Hytonen T."/>
            <person name="Andres J."/>
            <person name="Pham M."/>
            <person name="Weisz D."/>
            <person name="Mascagni F."/>
            <person name="Usai G."/>
            <person name="Natali L."/>
            <person name="Bassil N."/>
            <person name="Fernandez G.E."/>
            <person name="Lomsadze A."/>
            <person name="Armour M."/>
            <person name="Olukolu B."/>
            <person name="Poorten T."/>
            <person name="Britton C."/>
            <person name="Davik J."/>
            <person name="Ashrafi H."/>
            <person name="Aiden E.L."/>
            <person name="Borodovsky M."/>
            <person name="Worthington M."/>
        </authorList>
    </citation>
    <scope>NUCLEOTIDE SEQUENCE [LARGE SCALE GENOMIC DNA]</scope>
    <source>
        <strain evidence="1">PI 553951</strain>
    </source>
</reference>
<organism evidence="1 2">
    <name type="scientific">Rubus argutus</name>
    <name type="common">Southern blackberry</name>
    <dbReference type="NCBI Taxonomy" id="59490"/>
    <lineage>
        <taxon>Eukaryota</taxon>
        <taxon>Viridiplantae</taxon>
        <taxon>Streptophyta</taxon>
        <taxon>Embryophyta</taxon>
        <taxon>Tracheophyta</taxon>
        <taxon>Spermatophyta</taxon>
        <taxon>Magnoliopsida</taxon>
        <taxon>eudicotyledons</taxon>
        <taxon>Gunneridae</taxon>
        <taxon>Pentapetalae</taxon>
        <taxon>rosids</taxon>
        <taxon>fabids</taxon>
        <taxon>Rosales</taxon>
        <taxon>Rosaceae</taxon>
        <taxon>Rosoideae</taxon>
        <taxon>Rosoideae incertae sedis</taxon>
        <taxon>Rubus</taxon>
    </lineage>
</organism>
<dbReference type="EMBL" id="JBEDUW010000007">
    <property type="protein sequence ID" value="KAK9912057.1"/>
    <property type="molecule type" value="Genomic_DNA"/>
</dbReference>
<name>A0AAW1VYA3_RUBAR</name>
<protein>
    <submittedName>
        <fullName evidence="1">Uncharacterized protein</fullName>
    </submittedName>
</protein>
<dbReference type="Proteomes" id="UP001457282">
    <property type="component" value="Unassembled WGS sequence"/>
</dbReference>
<keyword evidence="2" id="KW-1185">Reference proteome</keyword>
<proteinExistence type="predicted"/>
<comment type="caution">
    <text evidence="1">The sequence shown here is derived from an EMBL/GenBank/DDBJ whole genome shotgun (WGS) entry which is preliminary data.</text>
</comment>
<evidence type="ECO:0000313" key="1">
    <source>
        <dbReference type="EMBL" id="KAK9912057.1"/>
    </source>
</evidence>
<evidence type="ECO:0000313" key="2">
    <source>
        <dbReference type="Proteomes" id="UP001457282"/>
    </source>
</evidence>
<accession>A0AAW1VYA3</accession>
<gene>
    <name evidence="1" type="ORF">M0R45_035932</name>
</gene>
<sequence length="88" mass="9856">MRGTRARGQLGAAWQDNTGQRGMYPMAGLWARTRDGLDGEERSRACGLSRVAGCNQRSGRLQLGFVAVRCGRQDHAMDMEIEQRQQLF</sequence>